<feature type="domain" description="L,D-TPase catalytic" evidence="11">
    <location>
        <begin position="539"/>
        <end position="648"/>
    </location>
</feature>
<dbReference type="Pfam" id="PF00023">
    <property type="entry name" value="Ank"/>
    <property type="match status" value="1"/>
</dbReference>
<feature type="repeat" description="ANK" evidence="9">
    <location>
        <begin position="475"/>
        <end position="507"/>
    </location>
</feature>
<feature type="repeat" description="ANK" evidence="9">
    <location>
        <begin position="128"/>
        <end position="160"/>
    </location>
</feature>
<feature type="active site" description="Nucleophile" evidence="10">
    <location>
        <position position="624"/>
    </location>
</feature>
<reference evidence="13" key="1">
    <citation type="journal article" date="2019" name="Int. J. Syst. Evol. Microbiol.">
        <title>The Global Catalogue of Microorganisms (GCM) 10K type strain sequencing project: providing services to taxonomists for standard genome sequencing and annotation.</title>
        <authorList>
            <consortium name="The Broad Institute Genomics Platform"/>
            <consortium name="The Broad Institute Genome Sequencing Center for Infectious Disease"/>
            <person name="Wu L."/>
            <person name="Ma J."/>
        </authorList>
    </citation>
    <scope>NUCLEOTIDE SEQUENCE [LARGE SCALE GENOMIC DNA]</scope>
    <source>
        <strain evidence="13">CGMCC 4.7106</strain>
    </source>
</reference>
<feature type="repeat" description="ANK" evidence="9">
    <location>
        <begin position="161"/>
        <end position="193"/>
    </location>
</feature>
<feature type="repeat" description="ANK" evidence="9">
    <location>
        <begin position="419"/>
        <end position="447"/>
    </location>
</feature>
<dbReference type="SUPFAM" id="SSF48403">
    <property type="entry name" value="Ankyrin repeat"/>
    <property type="match status" value="2"/>
</dbReference>
<dbReference type="SMART" id="SM00248">
    <property type="entry name" value="ANK"/>
    <property type="match status" value="12"/>
</dbReference>
<dbReference type="InterPro" id="IPR036770">
    <property type="entry name" value="Ankyrin_rpt-contain_sf"/>
</dbReference>
<feature type="repeat" description="ANK" evidence="9">
    <location>
        <begin position="262"/>
        <end position="290"/>
    </location>
</feature>
<dbReference type="CDD" id="cd16913">
    <property type="entry name" value="YkuD_like"/>
    <property type="match status" value="1"/>
</dbReference>
<dbReference type="EMBL" id="JBHUIT010000002">
    <property type="protein sequence ID" value="MFD2255407.1"/>
    <property type="molecule type" value="Genomic_DNA"/>
</dbReference>
<keyword evidence="3" id="KW-0808">Transferase</keyword>
<evidence type="ECO:0000256" key="1">
    <source>
        <dbReference type="ARBA" id="ARBA00004752"/>
    </source>
</evidence>
<keyword evidence="4" id="KW-0677">Repeat</keyword>
<dbReference type="InterPro" id="IPR038063">
    <property type="entry name" value="Transpep_catalytic_dom"/>
</dbReference>
<dbReference type="Gene3D" id="1.25.40.20">
    <property type="entry name" value="Ankyrin repeat-containing domain"/>
    <property type="match status" value="3"/>
</dbReference>
<keyword evidence="8 10" id="KW-0961">Cell wall biogenesis/degradation</keyword>
<evidence type="ECO:0000256" key="2">
    <source>
        <dbReference type="ARBA" id="ARBA00005992"/>
    </source>
</evidence>
<evidence type="ECO:0000256" key="5">
    <source>
        <dbReference type="ARBA" id="ARBA00022960"/>
    </source>
</evidence>
<evidence type="ECO:0000256" key="7">
    <source>
        <dbReference type="ARBA" id="ARBA00023043"/>
    </source>
</evidence>
<dbReference type="Gene3D" id="2.40.440.10">
    <property type="entry name" value="L,D-transpeptidase catalytic domain-like"/>
    <property type="match status" value="1"/>
</dbReference>
<comment type="pathway">
    <text evidence="1 10">Cell wall biogenesis; peptidoglycan biosynthesis.</text>
</comment>
<comment type="similarity">
    <text evidence="2">Belongs to the YkuD family.</text>
</comment>
<dbReference type="PROSITE" id="PS50088">
    <property type="entry name" value="ANK_REPEAT"/>
    <property type="match status" value="6"/>
</dbReference>
<keyword evidence="6 10" id="KW-0573">Peptidoglycan synthesis</keyword>
<feature type="active site" description="Proton donor/acceptor" evidence="10">
    <location>
        <position position="611"/>
    </location>
</feature>
<keyword evidence="13" id="KW-1185">Reference proteome</keyword>
<keyword evidence="5 10" id="KW-0133">Cell shape</keyword>
<feature type="repeat" description="ANK" evidence="9">
    <location>
        <begin position="62"/>
        <end position="94"/>
    </location>
</feature>
<keyword evidence="7 9" id="KW-0040">ANK repeat</keyword>
<sequence length="649" mass="71033">MISALFLVPCCDSPEEHSLRQLVRDGIQPSGRALVDAVTLDEKQHVRWLLDVRVHIEQRDARGYTPLRIAVENDSPDIAVMLLGEGANPNAKGPDGVDILGVAIEKNDSAVVEKLIKAGANPAGRMANGEKILPWAIRNGRLAYVRSMFKEGADPHMKDDAGNPLLHIAVNAGHLDLVTTLISLGADPGATDAKGRGVLALAAKNRWMHLLPELAVAGADPNLPDPRGHTLLERAIAAHDTKLIPVLMKIGADPVRIPTVPGGVTPLEAAIATGHLPTLRALLRPGESLDGPEWEPALWLAYRQNNKELARMLLNKGARAFSPGESGLLLTEVATISQRVGWLKLLLDYGHPLGKSIFYASYSGDTLTVDFLLESGCPADFTMLPYLDTALSVAMRKGYDRIASMLLRHGAKANLRLPENQKPLHLALVTGNAETVRELLAAGADPNEAVIRPVSETFLRHVRSRDMKWYLTRDRNITPLMLAANTGVLASARYLLDAGAQKNTYTKVNYTWPINFASRRSDVPMMRLLLGQDPDKSERHIVLSLKEQRARVYNSDGEEVFSTKVSSGKSGYRTRQGEFVITDKHRHHNSSIYGSSMPYFQRLSCSDFGFHYGYVPGYPASHGCIRLPMGAAKKLFAMTKVGDRVTIEP</sequence>
<evidence type="ECO:0000313" key="13">
    <source>
        <dbReference type="Proteomes" id="UP001597375"/>
    </source>
</evidence>
<dbReference type="SUPFAM" id="SSF141523">
    <property type="entry name" value="L,D-transpeptidase catalytic domain-like"/>
    <property type="match status" value="1"/>
</dbReference>
<organism evidence="12 13">
    <name type="scientific">Luteolibacter algae</name>
    <dbReference type="NCBI Taxonomy" id="454151"/>
    <lineage>
        <taxon>Bacteria</taxon>
        <taxon>Pseudomonadati</taxon>
        <taxon>Verrucomicrobiota</taxon>
        <taxon>Verrucomicrobiia</taxon>
        <taxon>Verrucomicrobiales</taxon>
        <taxon>Verrucomicrobiaceae</taxon>
        <taxon>Luteolibacter</taxon>
    </lineage>
</organism>
<dbReference type="Pfam" id="PF03734">
    <property type="entry name" value="YkuD"/>
    <property type="match status" value="1"/>
</dbReference>
<dbReference type="PANTHER" id="PTHR24198:SF165">
    <property type="entry name" value="ANKYRIN REPEAT-CONTAINING PROTEIN-RELATED"/>
    <property type="match status" value="1"/>
</dbReference>
<accession>A0ABW5D2W1</accession>
<proteinExistence type="inferred from homology"/>
<dbReference type="Pfam" id="PF12796">
    <property type="entry name" value="Ank_2"/>
    <property type="match status" value="2"/>
</dbReference>
<dbReference type="Proteomes" id="UP001597375">
    <property type="component" value="Unassembled WGS sequence"/>
</dbReference>
<dbReference type="PROSITE" id="PS52029">
    <property type="entry name" value="LD_TPASE"/>
    <property type="match status" value="1"/>
</dbReference>
<protein>
    <submittedName>
        <fullName evidence="12">Ankyrin repeat domain-containing protein</fullName>
    </submittedName>
</protein>
<evidence type="ECO:0000256" key="8">
    <source>
        <dbReference type="ARBA" id="ARBA00023316"/>
    </source>
</evidence>
<evidence type="ECO:0000256" key="9">
    <source>
        <dbReference type="PROSITE-ProRule" id="PRU00023"/>
    </source>
</evidence>
<evidence type="ECO:0000256" key="6">
    <source>
        <dbReference type="ARBA" id="ARBA00022984"/>
    </source>
</evidence>
<evidence type="ECO:0000256" key="4">
    <source>
        <dbReference type="ARBA" id="ARBA00022737"/>
    </source>
</evidence>
<dbReference type="RefSeq" id="WP_386818066.1">
    <property type="nucleotide sequence ID" value="NZ_JBHUIT010000002.1"/>
</dbReference>
<dbReference type="InterPro" id="IPR002110">
    <property type="entry name" value="Ankyrin_rpt"/>
</dbReference>
<dbReference type="PROSITE" id="PS50297">
    <property type="entry name" value="ANK_REP_REGION"/>
    <property type="match status" value="5"/>
</dbReference>
<evidence type="ECO:0000313" key="12">
    <source>
        <dbReference type="EMBL" id="MFD2255407.1"/>
    </source>
</evidence>
<evidence type="ECO:0000256" key="10">
    <source>
        <dbReference type="PROSITE-ProRule" id="PRU01373"/>
    </source>
</evidence>
<evidence type="ECO:0000259" key="11">
    <source>
        <dbReference type="PROSITE" id="PS52029"/>
    </source>
</evidence>
<gene>
    <name evidence="12" type="ORF">ACFSSA_01850</name>
</gene>
<dbReference type="PANTHER" id="PTHR24198">
    <property type="entry name" value="ANKYRIN REPEAT AND PROTEIN KINASE DOMAIN-CONTAINING PROTEIN"/>
    <property type="match status" value="1"/>
</dbReference>
<dbReference type="InterPro" id="IPR005490">
    <property type="entry name" value="LD_TPept_cat_dom"/>
</dbReference>
<name>A0ABW5D2W1_9BACT</name>
<evidence type="ECO:0000256" key="3">
    <source>
        <dbReference type="ARBA" id="ARBA00022679"/>
    </source>
</evidence>
<comment type="caution">
    <text evidence="12">The sequence shown here is derived from an EMBL/GenBank/DDBJ whole genome shotgun (WGS) entry which is preliminary data.</text>
</comment>